<dbReference type="NCBIfam" id="TIGR01484">
    <property type="entry name" value="HAD-SF-IIB"/>
    <property type="match status" value="1"/>
</dbReference>
<dbReference type="InterPro" id="IPR013534">
    <property type="entry name" value="Starch_synth_cat_dom"/>
</dbReference>
<dbReference type="Pfam" id="PF13692">
    <property type="entry name" value="Glyco_trans_1_4"/>
    <property type="match status" value="1"/>
</dbReference>
<dbReference type="InterPro" id="IPR023214">
    <property type="entry name" value="HAD_sf"/>
</dbReference>
<keyword evidence="4" id="KW-0808">Transferase</keyword>
<dbReference type="SUPFAM" id="SSF56784">
    <property type="entry name" value="HAD-like"/>
    <property type="match status" value="1"/>
</dbReference>
<sequence>MHIITFSFECGGFDNRLMRGGLSPLVWNLSREYAARGHRVSLVTPAHGHLAALRERFDVRELDYHDAHTVPLVLDPKVWPDQPTGTGLRLDTRAHLLRLDGVDVYLLSDAFLDLLPDRLYPPPAFEGRDLAYVKPLVFQVGGLRFIQRYLGDGPALVHGFEPYYHYLLPAVLADDDRYRTVSTVAANSPVTQKVYRPQLERLLELFGVRGPDLDALDGPAPAEDSPLATMARVLAGTRMHAEYGPGHVGVFPLIVDSADLIDFVSPGQRDHYVTWQDTPFEALFQSLPVARRLRERPERLLAGGCGIADSWLARDPEAVDRAAVRRSLGLTGAGPVFYHAARYAVHHKGQLELMRAVAEVLADDPEVGFVIRCSTGGGGDAPATVANAAFQELADRYPGRLHLDWRLADEETLFAHAASADFCVFPSKFELDGFLIAQAEAMACGAVPVATAQRVTSHFEHHRPPEDPASTGFSVPGSFRDDDPGLARALTERIREAVTVFRTAPDTYARLSGNARRLGRSFTWARSAEVRLAAYERLLRGEHARPPVDELVRHGWLEALPPAAHDRHRDLIARAATERGDAVALARVLGCGLDELEADTWERLFASAHRRGDFARCAELARWAARPDLQSRLADRFRLTDGPDGTWRVRYAHPGADRVELVVEASPAGAGHAPDTQATTSAPTGVTAGAGGTPEPVTEAFASDEPAPAPGGSVLRPLTAEGDGVFTTTLAGPPVGSHAVAMVTLRTGRVVWDTVPTRTPAFRLVATDLDGTLLRDDLTVSARTRRALERVAASGAHHLVVTGRPAVACRELLNALGYRGLAVCGQGAQLYDAGADRLLSSTPLDRDLARDVVEKVEAELGRVELGVVTSPPESRFKVTPGFGERVRHGWDVTTDPDLLWAAPIDKLILHHPGVDEDRLAAVARRLTGGAVTVVHSVKGMVEVLPPGTDKGTGAARAAELLGFTGADTVAFGDMPNDVPLLAWAAHGVAVAGAHHDLRAMADEVAPGNDEDGVAAVLERLFPPVEVRP</sequence>
<dbReference type="GO" id="GO:0016787">
    <property type="term" value="F:hydrolase activity"/>
    <property type="evidence" value="ECO:0007669"/>
    <property type="project" value="UniProtKB-KW"/>
</dbReference>
<feature type="compositionally biased region" description="Low complexity" evidence="5">
    <location>
        <begin position="678"/>
        <end position="687"/>
    </location>
</feature>
<dbReference type="Gene3D" id="3.40.50.2000">
    <property type="entry name" value="Glycogen Phosphorylase B"/>
    <property type="match status" value="2"/>
</dbReference>
<gene>
    <name evidence="7" type="ORF">ACFPWV_15130</name>
</gene>
<name>A0ABW0DV16_9ACTN</name>
<dbReference type="PANTHER" id="PTHR10000">
    <property type="entry name" value="PHOSPHOSERINE PHOSPHATASE"/>
    <property type="match status" value="1"/>
</dbReference>
<dbReference type="Gene3D" id="3.30.1240.10">
    <property type="match status" value="1"/>
</dbReference>
<feature type="domain" description="Starch synthase catalytic" evidence="6">
    <location>
        <begin position="2"/>
        <end position="173"/>
    </location>
</feature>
<comment type="caution">
    <text evidence="7">The sequence shown here is derived from an EMBL/GenBank/DDBJ whole genome shotgun (WGS) entry which is preliminary data.</text>
</comment>
<dbReference type="Proteomes" id="UP001596035">
    <property type="component" value="Unassembled WGS sequence"/>
</dbReference>
<dbReference type="RefSeq" id="WP_344556203.1">
    <property type="nucleotide sequence ID" value="NZ_BAAATG010000006.1"/>
</dbReference>
<reference evidence="8" key="1">
    <citation type="journal article" date="2019" name="Int. J. Syst. Evol. Microbiol.">
        <title>The Global Catalogue of Microorganisms (GCM) 10K type strain sequencing project: providing services to taxonomists for standard genome sequencing and annotation.</title>
        <authorList>
            <consortium name="The Broad Institute Genomics Platform"/>
            <consortium name="The Broad Institute Genome Sequencing Center for Infectious Disease"/>
            <person name="Wu L."/>
            <person name="Ma J."/>
        </authorList>
    </citation>
    <scope>NUCLEOTIDE SEQUENCE [LARGE SCALE GENOMIC DNA]</scope>
    <source>
        <strain evidence="8">CGMCC 4.7131</strain>
    </source>
</reference>
<evidence type="ECO:0000256" key="4">
    <source>
        <dbReference type="ARBA" id="ARBA00022679"/>
    </source>
</evidence>
<keyword evidence="8" id="KW-1185">Reference proteome</keyword>
<dbReference type="Pfam" id="PF08282">
    <property type="entry name" value="Hydrolase_3"/>
    <property type="match status" value="1"/>
</dbReference>
<evidence type="ECO:0000256" key="5">
    <source>
        <dbReference type="SAM" id="MobiDB-lite"/>
    </source>
</evidence>
<keyword evidence="7" id="KW-0378">Hydrolase</keyword>
<keyword evidence="3" id="KW-0328">Glycosyltransferase</keyword>
<dbReference type="Pfam" id="PF08323">
    <property type="entry name" value="Glyco_transf_5"/>
    <property type="match status" value="1"/>
</dbReference>
<feature type="region of interest" description="Disordered" evidence="5">
    <location>
        <begin position="667"/>
        <end position="709"/>
    </location>
</feature>
<evidence type="ECO:0000256" key="3">
    <source>
        <dbReference type="ARBA" id="ARBA00022676"/>
    </source>
</evidence>
<organism evidence="7 8">
    <name type="scientific">Streptomyces atrovirens</name>
    <dbReference type="NCBI Taxonomy" id="285556"/>
    <lineage>
        <taxon>Bacteria</taxon>
        <taxon>Bacillati</taxon>
        <taxon>Actinomycetota</taxon>
        <taxon>Actinomycetes</taxon>
        <taxon>Kitasatosporales</taxon>
        <taxon>Streptomycetaceae</taxon>
        <taxon>Streptomyces</taxon>
    </lineage>
</organism>
<protein>
    <recommendedName>
        <fullName evidence="2">starch synthase</fullName>
        <ecNumber evidence="2">2.4.1.21</ecNumber>
    </recommendedName>
</protein>
<evidence type="ECO:0000256" key="2">
    <source>
        <dbReference type="ARBA" id="ARBA00012588"/>
    </source>
</evidence>
<evidence type="ECO:0000313" key="8">
    <source>
        <dbReference type="Proteomes" id="UP001596035"/>
    </source>
</evidence>
<dbReference type="EC" id="2.4.1.21" evidence="2"/>
<evidence type="ECO:0000259" key="6">
    <source>
        <dbReference type="Pfam" id="PF08323"/>
    </source>
</evidence>
<accession>A0ABW0DV16</accession>
<proteinExistence type="predicted"/>
<dbReference type="SUPFAM" id="SSF53756">
    <property type="entry name" value="UDP-Glycosyltransferase/glycogen phosphorylase"/>
    <property type="match status" value="1"/>
</dbReference>
<dbReference type="InterPro" id="IPR036412">
    <property type="entry name" value="HAD-like_sf"/>
</dbReference>
<dbReference type="InterPro" id="IPR006379">
    <property type="entry name" value="HAD-SF_hydro_IIB"/>
</dbReference>
<evidence type="ECO:0000256" key="1">
    <source>
        <dbReference type="ARBA" id="ARBA00001478"/>
    </source>
</evidence>
<comment type="catalytic activity">
    <reaction evidence="1">
        <text>[(1-&gt;4)-alpha-D-glucosyl](n) + ADP-alpha-D-glucose = [(1-&gt;4)-alpha-D-glucosyl](n+1) + ADP + H(+)</text>
        <dbReference type="Rhea" id="RHEA:18189"/>
        <dbReference type="Rhea" id="RHEA-COMP:9584"/>
        <dbReference type="Rhea" id="RHEA-COMP:9587"/>
        <dbReference type="ChEBI" id="CHEBI:15378"/>
        <dbReference type="ChEBI" id="CHEBI:15444"/>
        <dbReference type="ChEBI" id="CHEBI:57498"/>
        <dbReference type="ChEBI" id="CHEBI:456216"/>
        <dbReference type="EC" id="2.4.1.21"/>
    </reaction>
</comment>
<dbReference type="PANTHER" id="PTHR10000:SF8">
    <property type="entry name" value="HAD SUPERFAMILY HYDROLASE-LIKE, TYPE 3"/>
    <property type="match status" value="1"/>
</dbReference>
<dbReference type="EMBL" id="JBHSKN010000014">
    <property type="protein sequence ID" value="MFC5241234.1"/>
    <property type="molecule type" value="Genomic_DNA"/>
</dbReference>
<dbReference type="Gene3D" id="3.40.50.1000">
    <property type="entry name" value="HAD superfamily/HAD-like"/>
    <property type="match status" value="1"/>
</dbReference>
<evidence type="ECO:0000313" key="7">
    <source>
        <dbReference type="EMBL" id="MFC5241234.1"/>
    </source>
</evidence>